<organism evidence="2 3">
    <name type="scientific">Legionella drozanskii LLAP-1</name>
    <dbReference type="NCBI Taxonomy" id="1212489"/>
    <lineage>
        <taxon>Bacteria</taxon>
        <taxon>Pseudomonadati</taxon>
        <taxon>Pseudomonadota</taxon>
        <taxon>Gammaproteobacteria</taxon>
        <taxon>Legionellales</taxon>
        <taxon>Legionellaceae</taxon>
        <taxon>Legionella</taxon>
    </lineage>
</organism>
<dbReference type="RefSeq" id="WP_058495970.1">
    <property type="nucleotide sequence ID" value="NZ_CAAAIU010000002.1"/>
</dbReference>
<dbReference type="PATRIC" id="fig|1212489.4.peg.1792"/>
<dbReference type="Proteomes" id="UP000054736">
    <property type="component" value="Unassembled WGS sequence"/>
</dbReference>
<sequence length="197" mass="22873">MSVTEIFHLEYRVGSKIYILNKTELCCIDQAGKNNFSIALNEVDPSYSYGGFYSPIFLLFLAYIAFGLTVRSAQWFYGSPQFNFTGHIQFIFFPFILLLASYRLYRHNQEKCAYRFYSLRDNTVAFTLPIDKKDKEKTEVFLRAIVSRIHQVTPANEQVLFLLCKYGLLTPTESTQLEAYIQQDQSRMKSNVIPFAS</sequence>
<feature type="transmembrane region" description="Helical" evidence="1">
    <location>
        <begin position="82"/>
        <end position="105"/>
    </location>
</feature>
<dbReference type="AlphaFoldDB" id="A0A0W0SXU6"/>
<gene>
    <name evidence="2" type="ORF">Ldro_1696</name>
</gene>
<keyword evidence="1" id="KW-1133">Transmembrane helix</keyword>
<proteinExistence type="predicted"/>
<protein>
    <submittedName>
        <fullName evidence="2">Uncharacterized protein</fullName>
    </submittedName>
</protein>
<dbReference type="EMBL" id="LNXY01000020">
    <property type="protein sequence ID" value="KTC88077.1"/>
    <property type="molecule type" value="Genomic_DNA"/>
</dbReference>
<comment type="caution">
    <text evidence="2">The sequence shown here is derived from an EMBL/GenBank/DDBJ whole genome shotgun (WGS) entry which is preliminary data.</text>
</comment>
<feature type="transmembrane region" description="Helical" evidence="1">
    <location>
        <begin position="52"/>
        <end position="70"/>
    </location>
</feature>
<accession>A0A0W0SXU6</accession>
<keyword evidence="1" id="KW-0472">Membrane</keyword>
<dbReference type="OrthoDB" id="5651803at2"/>
<keyword evidence="1" id="KW-0812">Transmembrane</keyword>
<evidence type="ECO:0000313" key="2">
    <source>
        <dbReference type="EMBL" id="KTC88077.1"/>
    </source>
</evidence>
<evidence type="ECO:0000256" key="1">
    <source>
        <dbReference type="SAM" id="Phobius"/>
    </source>
</evidence>
<name>A0A0W0SXU6_9GAMM</name>
<evidence type="ECO:0000313" key="3">
    <source>
        <dbReference type="Proteomes" id="UP000054736"/>
    </source>
</evidence>
<reference evidence="2 3" key="1">
    <citation type="submission" date="2015-11" db="EMBL/GenBank/DDBJ databases">
        <title>Genomic analysis of 38 Legionella species identifies large and diverse effector repertoires.</title>
        <authorList>
            <person name="Burstein D."/>
            <person name="Amaro F."/>
            <person name="Zusman T."/>
            <person name="Lifshitz Z."/>
            <person name="Cohen O."/>
            <person name="Gilbert J.A."/>
            <person name="Pupko T."/>
            <person name="Shuman H.A."/>
            <person name="Segal G."/>
        </authorList>
    </citation>
    <scope>NUCLEOTIDE SEQUENCE [LARGE SCALE GENOMIC DNA]</scope>
    <source>
        <strain evidence="2 3">ATCC 700990</strain>
    </source>
</reference>
<keyword evidence="3" id="KW-1185">Reference proteome</keyword>